<dbReference type="InterPro" id="IPR012340">
    <property type="entry name" value="NA-bd_OB-fold"/>
</dbReference>
<keyword evidence="2" id="KW-1185">Reference proteome</keyword>
<sequence length="141" mass="16306">MSTQAVRISDIDNTATSWSIKVIVFDKTQPRHSTSSPRRYQRITFMDSYEQKVVATIYGSDITLFKDTFKIYETYTISNAKVTPLPERYNKYGYPFQWTINRKTAYHAETKETISRSVLKLQFSSLSNLKNLIGQDSLIGN</sequence>
<evidence type="ECO:0000313" key="1">
    <source>
        <dbReference type="EMBL" id="KAL3810603.1"/>
    </source>
</evidence>
<protein>
    <submittedName>
        <fullName evidence="1">Uncharacterized protein</fullName>
    </submittedName>
</protein>
<dbReference type="AlphaFoldDB" id="A0ABD3RCA1"/>
<dbReference type="Proteomes" id="UP001634393">
    <property type="component" value="Unassembled WGS sequence"/>
</dbReference>
<name>A0ABD3RCA1_9LAMI</name>
<reference evidence="1 2" key="1">
    <citation type="submission" date="2024-12" db="EMBL/GenBank/DDBJ databases">
        <title>The unique morphological basis and parallel evolutionary history of personate flowers in Penstemon.</title>
        <authorList>
            <person name="Depatie T.H."/>
            <person name="Wessinger C.A."/>
        </authorList>
    </citation>
    <scope>NUCLEOTIDE SEQUENCE [LARGE SCALE GENOMIC DNA]</scope>
    <source>
        <strain evidence="1">WTNN_2</strain>
        <tissue evidence="1">Leaf</tissue>
    </source>
</reference>
<proteinExistence type="predicted"/>
<comment type="caution">
    <text evidence="1">The sequence shown here is derived from an EMBL/GenBank/DDBJ whole genome shotgun (WGS) entry which is preliminary data.</text>
</comment>
<gene>
    <name evidence="1" type="ORF">ACJIZ3_000004</name>
</gene>
<dbReference type="Gene3D" id="2.40.50.140">
    <property type="entry name" value="Nucleic acid-binding proteins"/>
    <property type="match status" value="1"/>
</dbReference>
<dbReference type="SUPFAM" id="SSF50249">
    <property type="entry name" value="Nucleic acid-binding proteins"/>
    <property type="match status" value="1"/>
</dbReference>
<evidence type="ECO:0000313" key="2">
    <source>
        <dbReference type="Proteomes" id="UP001634393"/>
    </source>
</evidence>
<dbReference type="EMBL" id="JBJXBP010000010">
    <property type="protein sequence ID" value="KAL3810603.1"/>
    <property type="molecule type" value="Genomic_DNA"/>
</dbReference>
<accession>A0ABD3RCA1</accession>
<organism evidence="1 2">
    <name type="scientific">Penstemon smallii</name>
    <dbReference type="NCBI Taxonomy" id="265156"/>
    <lineage>
        <taxon>Eukaryota</taxon>
        <taxon>Viridiplantae</taxon>
        <taxon>Streptophyta</taxon>
        <taxon>Embryophyta</taxon>
        <taxon>Tracheophyta</taxon>
        <taxon>Spermatophyta</taxon>
        <taxon>Magnoliopsida</taxon>
        <taxon>eudicotyledons</taxon>
        <taxon>Gunneridae</taxon>
        <taxon>Pentapetalae</taxon>
        <taxon>asterids</taxon>
        <taxon>lamiids</taxon>
        <taxon>Lamiales</taxon>
        <taxon>Plantaginaceae</taxon>
        <taxon>Cheloneae</taxon>
        <taxon>Penstemon</taxon>
    </lineage>
</organism>